<feature type="compositionally biased region" description="Basic and acidic residues" evidence="1">
    <location>
        <begin position="95"/>
        <end position="107"/>
    </location>
</feature>
<dbReference type="AlphaFoldDB" id="A0A8T2YJF9"/>
<evidence type="ECO:0000313" key="2">
    <source>
        <dbReference type="EMBL" id="KAH8505293.1"/>
    </source>
</evidence>
<reference evidence="2" key="1">
    <citation type="journal article" date="2021" name="J. Hered.">
        <title>Genome Assembly of Salicaceae Populus deltoides (Eastern Cottonwood) I-69 Based on Nanopore Sequencing and Hi-C Technologies.</title>
        <authorList>
            <person name="Bai S."/>
            <person name="Wu H."/>
            <person name="Zhang J."/>
            <person name="Pan Z."/>
            <person name="Zhao W."/>
            <person name="Li Z."/>
            <person name="Tong C."/>
        </authorList>
    </citation>
    <scope>NUCLEOTIDE SEQUENCE</scope>
    <source>
        <tissue evidence="2">Leaf</tissue>
    </source>
</reference>
<comment type="caution">
    <text evidence="2">The sequence shown here is derived from an EMBL/GenBank/DDBJ whole genome shotgun (WGS) entry which is preliminary data.</text>
</comment>
<protein>
    <submittedName>
        <fullName evidence="2">Uncharacterized protein</fullName>
    </submittedName>
</protein>
<feature type="region of interest" description="Disordered" evidence="1">
    <location>
        <begin position="77"/>
        <end position="114"/>
    </location>
</feature>
<dbReference type="Proteomes" id="UP000807159">
    <property type="component" value="Chromosome 6"/>
</dbReference>
<evidence type="ECO:0000256" key="1">
    <source>
        <dbReference type="SAM" id="MobiDB-lite"/>
    </source>
</evidence>
<organism evidence="2 3">
    <name type="scientific">Populus deltoides</name>
    <name type="common">Eastern poplar</name>
    <name type="synonym">Eastern cottonwood</name>
    <dbReference type="NCBI Taxonomy" id="3696"/>
    <lineage>
        <taxon>Eukaryota</taxon>
        <taxon>Viridiplantae</taxon>
        <taxon>Streptophyta</taxon>
        <taxon>Embryophyta</taxon>
        <taxon>Tracheophyta</taxon>
        <taxon>Spermatophyta</taxon>
        <taxon>Magnoliopsida</taxon>
        <taxon>eudicotyledons</taxon>
        <taxon>Gunneridae</taxon>
        <taxon>Pentapetalae</taxon>
        <taxon>rosids</taxon>
        <taxon>fabids</taxon>
        <taxon>Malpighiales</taxon>
        <taxon>Salicaceae</taxon>
        <taxon>Saliceae</taxon>
        <taxon>Populus</taxon>
    </lineage>
</organism>
<proteinExistence type="predicted"/>
<feature type="non-terminal residue" evidence="2">
    <location>
        <position position="114"/>
    </location>
</feature>
<keyword evidence="3" id="KW-1185">Reference proteome</keyword>
<name>A0A8T2YJF9_POPDE</name>
<evidence type="ECO:0000313" key="3">
    <source>
        <dbReference type="Proteomes" id="UP000807159"/>
    </source>
</evidence>
<sequence>MRLVLRLVRIRFRRDFSPAAAERSVSVGKFAREPAIIVPSRLSGVKLSPAVLDSAGMKISNVVAGILRVSEALVGSAKSSRKSWDEMPAVVGQGEPKEKGEAKKKPDPQAILWN</sequence>
<dbReference type="EMBL" id="JACEGQ020000006">
    <property type="protein sequence ID" value="KAH8505293.1"/>
    <property type="molecule type" value="Genomic_DNA"/>
</dbReference>
<accession>A0A8T2YJF9</accession>
<gene>
    <name evidence="2" type="ORF">H0E87_012515</name>
</gene>